<dbReference type="Pfam" id="PF07726">
    <property type="entry name" value="AAA_3"/>
    <property type="match status" value="1"/>
</dbReference>
<dbReference type="Gene3D" id="1.10.8.80">
    <property type="entry name" value="Magnesium chelatase subunit I, C-Terminal domain"/>
    <property type="match status" value="1"/>
</dbReference>
<accession>A0A5B8VY05</accession>
<dbReference type="InterPro" id="IPR027417">
    <property type="entry name" value="P-loop_NTPase"/>
</dbReference>
<dbReference type="Gene3D" id="3.40.50.300">
    <property type="entry name" value="P-loop containing nucleotide triphosphate hydrolases"/>
    <property type="match status" value="1"/>
</dbReference>
<gene>
    <name evidence="6" type="ORF">FSB76_11185</name>
</gene>
<evidence type="ECO:0000259" key="5">
    <source>
        <dbReference type="Pfam" id="PF17863"/>
    </source>
</evidence>
<dbReference type="GO" id="GO:0016887">
    <property type="term" value="F:ATP hydrolysis activity"/>
    <property type="evidence" value="ECO:0007669"/>
    <property type="project" value="InterPro"/>
</dbReference>
<dbReference type="PIRSF" id="PIRSF002849">
    <property type="entry name" value="AAA_ATPase_chaperone_MoxR_prd"/>
    <property type="match status" value="1"/>
</dbReference>
<keyword evidence="2" id="KW-0067">ATP-binding</keyword>
<dbReference type="PANTHER" id="PTHR42759">
    <property type="entry name" value="MOXR FAMILY PROTEIN"/>
    <property type="match status" value="1"/>
</dbReference>
<sequence>MEEFKSSTENVSSGAVTGSTSYSTDIRALNEMIQRESAFIDLLKMEMDKVIVGQKYMVERLLIGLLADGHILLEGVPGLAKTLAINTLAKCIQADYSRIQFTPDLLPADLVGTMIYNQKKEEFIVRKGPLFSNFILADEINRAPAKVQSALLEAMQERQVTIGDNTFPLPNPFLVLATQNPIEQEGTYPLPEAQVDRFMLKVVITYPEREEEKRIIRSSILPGGMPKPSPVIKPEEIVRARKIVREVYMDEKIEQYIIDIVFATRFPEQYKLAHYKNLITFGASPRASISLALAAKAYAFIKRRGYVIPEDVRAICHDVMRHRIGLSYEAEAENITSENIITGILNAIEVP</sequence>
<evidence type="ECO:0000313" key="7">
    <source>
        <dbReference type="Proteomes" id="UP000321362"/>
    </source>
</evidence>
<evidence type="ECO:0000259" key="4">
    <source>
        <dbReference type="Pfam" id="PF07726"/>
    </source>
</evidence>
<dbReference type="PANTHER" id="PTHR42759:SF1">
    <property type="entry name" value="MAGNESIUM-CHELATASE SUBUNIT CHLD"/>
    <property type="match status" value="1"/>
</dbReference>
<dbReference type="Proteomes" id="UP000321362">
    <property type="component" value="Chromosome"/>
</dbReference>
<evidence type="ECO:0000256" key="2">
    <source>
        <dbReference type="ARBA" id="ARBA00022840"/>
    </source>
</evidence>
<dbReference type="OrthoDB" id="9808397at2"/>
<feature type="domain" description="ChlI/MoxR AAA lid" evidence="5">
    <location>
        <begin position="278"/>
        <end position="342"/>
    </location>
</feature>
<evidence type="ECO:0000256" key="1">
    <source>
        <dbReference type="ARBA" id="ARBA00022741"/>
    </source>
</evidence>
<dbReference type="EMBL" id="CP042437">
    <property type="protein sequence ID" value="QEC76480.1"/>
    <property type="molecule type" value="Genomic_DNA"/>
</dbReference>
<keyword evidence="7" id="KW-1185">Reference proteome</keyword>
<dbReference type="SUPFAM" id="SSF52540">
    <property type="entry name" value="P-loop containing nucleoside triphosphate hydrolases"/>
    <property type="match status" value="1"/>
</dbReference>
<dbReference type="AlphaFoldDB" id="A0A5B8VY05"/>
<dbReference type="KEGG" id="mgk:FSB76_11185"/>
<reference evidence="6 7" key="1">
    <citation type="journal article" date="2013" name="J. Microbiol.">
        <title>Mucilaginibacter ginsenosidivorax sp. nov., with ginsenoside converting activity isolated from sediment.</title>
        <authorList>
            <person name="Kim J.K."/>
            <person name="Choi T.E."/>
            <person name="Liu Q.M."/>
            <person name="Park H.Y."/>
            <person name="Yi T.H."/>
            <person name="Yoon M.H."/>
            <person name="Kim S.C."/>
            <person name="Im W.T."/>
        </authorList>
    </citation>
    <scope>NUCLEOTIDE SEQUENCE [LARGE SCALE GENOMIC DNA]</scope>
    <source>
        <strain evidence="6 7">KHI28</strain>
    </source>
</reference>
<organism evidence="6 7">
    <name type="scientific">Mucilaginibacter ginsenosidivorax</name>
    <dbReference type="NCBI Taxonomy" id="862126"/>
    <lineage>
        <taxon>Bacteria</taxon>
        <taxon>Pseudomonadati</taxon>
        <taxon>Bacteroidota</taxon>
        <taxon>Sphingobacteriia</taxon>
        <taxon>Sphingobacteriales</taxon>
        <taxon>Sphingobacteriaceae</taxon>
        <taxon>Mucilaginibacter</taxon>
    </lineage>
</organism>
<comment type="similarity">
    <text evidence="3">Belongs to the MoxR family.</text>
</comment>
<keyword evidence="1" id="KW-0547">Nucleotide-binding</keyword>
<dbReference type="CDD" id="cd00009">
    <property type="entry name" value="AAA"/>
    <property type="match status" value="1"/>
</dbReference>
<dbReference type="Pfam" id="PF17863">
    <property type="entry name" value="AAA_lid_2"/>
    <property type="match status" value="1"/>
</dbReference>
<dbReference type="InterPro" id="IPR011703">
    <property type="entry name" value="ATPase_AAA-3"/>
</dbReference>
<feature type="domain" description="ATPase AAA-3" evidence="4">
    <location>
        <begin position="70"/>
        <end position="200"/>
    </location>
</feature>
<dbReference type="InterPro" id="IPR041628">
    <property type="entry name" value="ChlI/MoxR_AAA_lid"/>
</dbReference>
<dbReference type="FunFam" id="3.40.50.300:FF:000640">
    <property type="entry name" value="MoxR family ATPase"/>
    <property type="match status" value="1"/>
</dbReference>
<protein>
    <submittedName>
        <fullName evidence="6">MoxR family ATPase</fullName>
    </submittedName>
</protein>
<dbReference type="GO" id="GO:0005524">
    <property type="term" value="F:ATP binding"/>
    <property type="evidence" value="ECO:0007669"/>
    <property type="project" value="UniProtKB-KW"/>
</dbReference>
<dbReference type="InterPro" id="IPR050764">
    <property type="entry name" value="CbbQ/NirQ/NorQ/GpvN"/>
</dbReference>
<evidence type="ECO:0000256" key="3">
    <source>
        <dbReference type="ARBA" id="ARBA00061607"/>
    </source>
</evidence>
<name>A0A5B8VY05_9SPHI</name>
<proteinExistence type="inferred from homology"/>
<evidence type="ECO:0000313" key="6">
    <source>
        <dbReference type="EMBL" id="QEC76480.1"/>
    </source>
</evidence>